<name>A0AAE0FXJ6_9CHLO</name>
<dbReference type="AlphaFoldDB" id="A0AAE0FXJ6"/>
<feature type="region of interest" description="Disordered" evidence="1">
    <location>
        <begin position="92"/>
        <end position="124"/>
    </location>
</feature>
<feature type="region of interest" description="Disordered" evidence="1">
    <location>
        <begin position="14"/>
        <end position="64"/>
    </location>
</feature>
<feature type="non-terminal residue" evidence="2">
    <location>
        <position position="161"/>
    </location>
</feature>
<dbReference type="EMBL" id="LGRX02012585">
    <property type="protein sequence ID" value="KAK3267156.1"/>
    <property type="molecule type" value="Genomic_DNA"/>
</dbReference>
<comment type="caution">
    <text evidence="2">The sequence shown here is derived from an EMBL/GenBank/DDBJ whole genome shotgun (WGS) entry which is preliminary data.</text>
</comment>
<protein>
    <submittedName>
        <fullName evidence="2">Uncharacterized protein</fullName>
    </submittedName>
</protein>
<evidence type="ECO:0000313" key="3">
    <source>
        <dbReference type="Proteomes" id="UP001190700"/>
    </source>
</evidence>
<proteinExistence type="predicted"/>
<accession>A0AAE0FXJ6</accession>
<reference evidence="2 3" key="1">
    <citation type="journal article" date="2015" name="Genome Biol. Evol.">
        <title>Comparative Genomics of a Bacterivorous Green Alga Reveals Evolutionary Causalities and Consequences of Phago-Mixotrophic Mode of Nutrition.</title>
        <authorList>
            <person name="Burns J.A."/>
            <person name="Paasch A."/>
            <person name="Narechania A."/>
            <person name="Kim E."/>
        </authorList>
    </citation>
    <scope>NUCLEOTIDE SEQUENCE [LARGE SCALE GENOMIC DNA]</scope>
    <source>
        <strain evidence="2 3">PLY_AMNH</strain>
    </source>
</reference>
<evidence type="ECO:0000313" key="2">
    <source>
        <dbReference type="EMBL" id="KAK3267156.1"/>
    </source>
</evidence>
<dbReference type="Proteomes" id="UP001190700">
    <property type="component" value="Unassembled WGS sequence"/>
</dbReference>
<organism evidence="2 3">
    <name type="scientific">Cymbomonas tetramitiformis</name>
    <dbReference type="NCBI Taxonomy" id="36881"/>
    <lineage>
        <taxon>Eukaryota</taxon>
        <taxon>Viridiplantae</taxon>
        <taxon>Chlorophyta</taxon>
        <taxon>Pyramimonadophyceae</taxon>
        <taxon>Pyramimonadales</taxon>
        <taxon>Pyramimonadaceae</taxon>
        <taxon>Cymbomonas</taxon>
    </lineage>
</organism>
<gene>
    <name evidence="2" type="ORF">CYMTET_24271</name>
</gene>
<evidence type="ECO:0000256" key="1">
    <source>
        <dbReference type="SAM" id="MobiDB-lite"/>
    </source>
</evidence>
<feature type="compositionally biased region" description="Polar residues" evidence="1">
    <location>
        <begin position="99"/>
        <end position="122"/>
    </location>
</feature>
<keyword evidence="3" id="KW-1185">Reference proteome</keyword>
<sequence length="161" mass="16831">MGLQEVSIDHFIDTFPSAGKGESGGHGTTEVSDEAQLPASEGDVVHNGAPAAGETAPTNDSGRTAQRVQSAQGRGDMVHRAADEYNFLEMESPAPEMQGASSAMNTSSPAKRKSSAVTSSTPKAHCADCGRVHKQGMCWGKVFQHGPDSLKKKLKLSHALA</sequence>